<evidence type="ECO:0000256" key="4">
    <source>
        <dbReference type="ARBA" id="ARBA00022692"/>
    </source>
</evidence>
<evidence type="ECO:0000259" key="9">
    <source>
        <dbReference type="PROSITE" id="PS50850"/>
    </source>
</evidence>
<feature type="transmembrane region" description="Helical" evidence="8">
    <location>
        <begin position="94"/>
        <end position="112"/>
    </location>
</feature>
<keyword evidence="5" id="KW-0769">Symport</keyword>
<keyword evidence="6 8" id="KW-1133">Transmembrane helix</keyword>
<dbReference type="AlphaFoldDB" id="A0A2D2LVM5"/>
<name>A0A2D2LVM5_FAUOS</name>
<evidence type="ECO:0000256" key="8">
    <source>
        <dbReference type="SAM" id="Phobius"/>
    </source>
</evidence>
<evidence type="ECO:0000256" key="6">
    <source>
        <dbReference type="ARBA" id="ARBA00022989"/>
    </source>
</evidence>
<comment type="subcellular location">
    <subcellularLocation>
        <location evidence="1">Cell membrane</location>
        <topology evidence="1">Multi-pass membrane protein</topology>
    </subcellularLocation>
</comment>
<feature type="transmembrane region" description="Helical" evidence="8">
    <location>
        <begin position="157"/>
        <end position="178"/>
    </location>
</feature>
<feature type="transmembrane region" description="Helical" evidence="8">
    <location>
        <begin position="198"/>
        <end position="217"/>
    </location>
</feature>
<dbReference type="Pfam" id="PF07690">
    <property type="entry name" value="MFS_1"/>
    <property type="match status" value="1"/>
</dbReference>
<accession>A0A2D2LVM5</accession>
<dbReference type="Gene3D" id="1.20.1250.20">
    <property type="entry name" value="MFS general substrate transporter like domains"/>
    <property type="match status" value="2"/>
</dbReference>
<feature type="transmembrane region" description="Helical" evidence="8">
    <location>
        <begin position="284"/>
        <end position="303"/>
    </location>
</feature>
<dbReference type="STRING" id="34062.AXE82_03150"/>
<sequence>MPFFHDANEEIRDLNRYEKNVVYLTIFGAFFASFDFTIYFYFNDSINQAFFPENMPESLKSICFLLLILAGYMSRPLGGLILGDIGDRYGRKRVLLYSLLLVGASGLVIASLPTYHHIGVAAIVLMLLLRLIQGFGYGAEVPASWVYIAEHMPRRQLGSVCGGLIGALILSTLMGNILSSTLSNMLTPIQMQSYGWRIPFVIASIGTLFAVLLRAKLEETPLWLMAKSENRLVKRLPIRQAIIKYRYGTVMTLGLSWFTASVFLTIYLLLPILGIQFFDVDTSLMMISNGVGIIFGGLGALTYGYFADRFNPGRVFTLGCIFLSIASVIFFVSLKDSSELLLINYAILGFFSGVIGLVPSICVRLFPVGVRLSGISFTYNLAYALAGALLPVLLIYFSRKLMLSSALYLVFVCVIGIIMGMLLTNLHGLYRMEDKRLMNS</sequence>
<feature type="transmembrane region" description="Helical" evidence="8">
    <location>
        <begin position="315"/>
        <end position="334"/>
    </location>
</feature>
<keyword evidence="3" id="KW-1003">Cell membrane</keyword>
<dbReference type="SUPFAM" id="SSF103473">
    <property type="entry name" value="MFS general substrate transporter"/>
    <property type="match status" value="1"/>
</dbReference>
<feature type="transmembrane region" description="Helical" evidence="8">
    <location>
        <begin position="62"/>
        <end position="82"/>
    </location>
</feature>
<feature type="transmembrane region" description="Helical" evidence="8">
    <location>
        <begin position="21"/>
        <end position="42"/>
    </location>
</feature>
<dbReference type="GO" id="GO:0005886">
    <property type="term" value="C:plasma membrane"/>
    <property type="evidence" value="ECO:0007669"/>
    <property type="project" value="UniProtKB-SubCell"/>
</dbReference>
<feature type="domain" description="Major facilitator superfamily (MFS) profile" evidence="9">
    <location>
        <begin position="21"/>
        <end position="428"/>
    </location>
</feature>
<evidence type="ECO:0000313" key="10">
    <source>
        <dbReference type="EMBL" id="ATR79020.1"/>
    </source>
</evidence>
<feature type="transmembrane region" description="Helical" evidence="8">
    <location>
        <begin position="118"/>
        <end position="137"/>
    </location>
</feature>
<evidence type="ECO:0000313" key="11">
    <source>
        <dbReference type="Proteomes" id="UP000229340"/>
    </source>
</evidence>
<evidence type="ECO:0000256" key="3">
    <source>
        <dbReference type="ARBA" id="ARBA00022475"/>
    </source>
</evidence>
<evidence type="ECO:0000256" key="5">
    <source>
        <dbReference type="ARBA" id="ARBA00022847"/>
    </source>
</evidence>
<gene>
    <name evidence="10" type="ORF">NP7_06990</name>
</gene>
<dbReference type="InterPro" id="IPR036259">
    <property type="entry name" value="MFS_trans_sf"/>
</dbReference>
<reference evidence="11" key="1">
    <citation type="submission" date="2017-11" db="EMBL/GenBank/DDBJ databases">
        <title>Complete genome sequence of Moraxella osloensis NP7 isolated from human skin.</title>
        <authorList>
            <person name="Lee K."/>
            <person name="Lim J.Y."/>
            <person name="Hwang I."/>
        </authorList>
    </citation>
    <scope>NUCLEOTIDE SEQUENCE [LARGE SCALE GENOMIC DNA]</scope>
    <source>
        <strain evidence="11">NP7</strain>
    </source>
</reference>
<evidence type="ECO:0000256" key="1">
    <source>
        <dbReference type="ARBA" id="ARBA00004651"/>
    </source>
</evidence>
<keyword evidence="7 8" id="KW-0472">Membrane</keyword>
<dbReference type="PANTHER" id="PTHR43528:SF7">
    <property type="entry name" value="MFS TRANSPORTER"/>
    <property type="match status" value="1"/>
</dbReference>
<organism evidence="10 11">
    <name type="scientific">Faucicola osloensis</name>
    <name type="common">Moraxella osloensis</name>
    <dbReference type="NCBI Taxonomy" id="34062"/>
    <lineage>
        <taxon>Bacteria</taxon>
        <taxon>Pseudomonadati</taxon>
        <taxon>Pseudomonadota</taxon>
        <taxon>Gammaproteobacteria</taxon>
        <taxon>Moraxellales</taxon>
        <taxon>Moraxellaceae</taxon>
        <taxon>Faucicola</taxon>
    </lineage>
</organism>
<dbReference type="InterPro" id="IPR051084">
    <property type="entry name" value="H+-coupled_symporters"/>
</dbReference>
<feature type="transmembrane region" description="Helical" evidence="8">
    <location>
        <begin position="378"/>
        <end position="399"/>
    </location>
</feature>
<dbReference type="InterPro" id="IPR020846">
    <property type="entry name" value="MFS_dom"/>
</dbReference>
<evidence type="ECO:0000256" key="2">
    <source>
        <dbReference type="ARBA" id="ARBA00022448"/>
    </source>
</evidence>
<keyword evidence="4 8" id="KW-0812">Transmembrane</keyword>
<dbReference type="RefSeq" id="WP_100270250.1">
    <property type="nucleotide sequence ID" value="NZ_CP024443.1"/>
</dbReference>
<dbReference type="PROSITE" id="PS50850">
    <property type="entry name" value="MFS"/>
    <property type="match status" value="1"/>
</dbReference>
<dbReference type="InterPro" id="IPR011701">
    <property type="entry name" value="MFS"/>
</dbReference>
<dbReference type="PANTHER" id="PTHR43528">
    <property type="entry name" value="ALPHA-KETOGLUTARATE PERMEASE"/>
    <property type="match status" value="1"/>
</dbReference>
<proteinExistence type="predicted"/>
<feature type="transmembrane region" description="Helical" evidence="8">
    <location>
        <begin position="340"/>
        <end position="366"/>
    </location>
</feature>
<evidence type="ECO:0000256" key="7">
    <source>
        <dbReference type="ARBA" id="ARBA00023136"/>
    </source>
</evidence>
<feature type="transmembrane region" description="Helical" evidence="8">
    <location>
        <begin position="254"/>
        <end position="278"/>
    </location>
</feature>
<dbReference type="GO" id="GO:0015293">
    <property type="term" value="F:symporter activity"/>
    <property type="evidence" value="ECO:0007669"/>
    <property type="project" value="UniProtKB-KW"/>
</dbReference>
<feature type="transmembrane region" description="Helical" evidence="8">
    <location>
        <begin position="405"/>
        <end position="430"/>
    </location>
</feature>
<dbReference type="Proteomes" id="UP000229340">
    <property type="component" value="Chromosome"/>
</dbReference>
<protein>
    <submittedName>
        <fullName evidence="10">MFS transporter</fullName>
    </submittedName>
</protein>
<dbReference type="EMBL" id="CP024443">
    <property type="protein sequence ID" value="ATR79020.1"/>
    <property type="molecule type" value="Genomic_DNA"/>
</dbReference>
<keyword evidence="2" id="KW-0813">Transport</keyword>